<protein>
    <recommendedName>
        <fullName evidence="13">Transmembrane protein 59</fullName>
    </recommendedName>
</protein>
<evidence type="ECO:0000256" key="4">
    <source>
        <dbReference type="ARBA" id="ARBA00022729"/>
    </source>
</evidence>
<evidence type="ECO:0000256" key="2">
    <source>
        <dbReference type="ARBA" id="ARBA00009643"/>
    </source>
</evidence>
<dbReference type="EMBL" id="JAODUP010000016">
    <property type="protein sequence ID" value="KAK2168550.1"/>
    <property type="molecule type" value="Genomic_DNA"/>
</dbReference>
<dbReference type="Proteomes" id="UP001208570">
    <property type="component" value="Unassembled WGS sequence"/>
</dbReference>
<dbReference type="PANTHER" id="PTHR28652">
    <property type="entry name" value="TRANSMEMBRANE PROTEIN 59-LIKE PROTEIN"/>
    <property type="match status" value="1"/>
</dbReference>
<dbReference type="InterPro" id="IPR022065">
    <property type="entry name" value="Uncharacterised_TMEM59"/>
</dbReference>
<evidence type="ECO:0000256" key="7">
    <source>
        <dbReference type="ARBA" id="ARBA00023136"/>
    </source>
</evidence>
<dbReference type="PROSITE" id="PS51257">
    <property type="entry name" value="PROKAR_LIPOPROTEIN"/>
    <property type="match status" value="1"/>
</dbReference>
<evidence type="ECO:0000256" key="10">
    <source>
        <dbReference type="SAM" id="SignalP"/>
    </source>
</evidence>
<keyword evidence="8" id="KW-0325">Glycoprotein</keyword>
<reference evidence="11" key="1">
    <citation type="journal article" date="2023" name="Mol. Biol. Evol.">
        <title>Third-Generation Sequencing Reveals the Adaptive Role of the Epigenome in Three Deep-Sea Polychaetes.</title>
        <authorList>
            <person name="Perez M."/>
            <person name="Aroh O."/>
            <person name="Sun Y."/>
            <person name="Lan Y."/>
            <person name="Juniper S.K."/>
            <person name="Young C.R."/>
            <person name="Angers B."/>
            <person name="Qian P.Y."/>
        </authorList>
    </citation>
    <scope>NUCLEOTIDE SEQUENCE</scope>
    <source>
        <strain evidence="11">P08H-3</strain>
    </source>
</reference>
<feature type="signal peptide" evidence="10">
    <location>
        <begin position="1"/>
        <end position="26"/>
    </location>
</feature>
<sequence length="334" mass="37614">MKSSNMALNCLVLSAILACFTPHIVAQLLFDDIFGDVNSCEESCEATFAQHTFEKAVNLGYCRRGCRLFTIINFVDEFGCLNETKHACAQACGEAYGDKDNKDSCAVGCSFQLPVIERRQKQLHNMEPMMPTFSPLLYVHNWYSNMVDKLSKQMSISWSFYTQSDNGQMIVIRSEPKFFVADEQGRWREESPSDYKTSNYIETNLAEVDNSATPNLKLSQVHAMERDVDELQPVAENQASYDWLSCISKKTGMPRLLLTGTVFVSAFVMIWICLSSAVTAPEHRVAPQPQKLSIFGDLEYLRDIGDKSLLAAYAPQEISKQAPPLPIKVKVERI</sequence>
<evidence type="ECO:0000256" key="9">
    <source>
        <dbReference type="SAM" id="Phobius"/>
    </source>
</evidence>
<keyword evidence="7 9" id="KW-0472">Membrane</keyword>
<keyword evidence="12" id="KW-1185">Reference proteome</keyword>
<evidence type="ECO:0000256" key="3">
    <source>
        <dbReference type="ARBA" id="ARBA00022692"/>
    </source>
</evidence>
<comment type="subcellular location">
    <subcellularLocation>
        <location evidence="1">Golgi apparatus membrane</location>
        <topology evidence="1">Single-pass type I membrane protein</topology>
    </subcellularLocation>
</comment>
<evidence type="ECO:0000313" key="12">
    <source>
        <dbReference type="Proteomes" id="UP001208570"/>
    </source>
</evidence>
<accession>A0AAD9NFW5</accession>
<evidence type="ECO:0000256" key="6">
    <source>
        <dbReference type="ARBA" id="ARBA00023034"/>
    </source>
</evidence>
<dbReference type="GO" id="GO:0000139">
    <property type="term" value="C:Golgi membrane"/>
    <property type="evidence" value="ECO:0007669"/>
    <property type="project" value="UniProtKB-SubCell"/>
</dbReference>
<proteinExistence type="inferred from homology"/>
<dbReference type="PANTHER" id="PTHR28652:SF2">
    <property type="entry name" value="TRANSMEMBRANE PROTEIN 59-LIKE PROTEIN"/>
    <property type="match status" value="1"/>
</dbReference>
<organism evidence="11 12">
    <name type="scientific">Paralvinella palmiformis</name>
    <dbReference type="NCBI Taxonomy" id="53620"/>
    <lineage>
        <taxon>Eukaryota</taxon>
        <taxon>Metazoa</taxon>
        <taxon>Spiralia</taxon>
        <taxon>Lophotrochozoa</taxon>
        <taxon>Annelida</taxon>
        <taxon>Polychaeta</taxon>
        <taxon>Sedentaria</taxon>
        <taxon>Canalipalpata</taxon>
        <taxon>Terebellida</taxon>
        <taxon>Terebelliformia</taxon>
        <taxon>Alvinellidae</taxon>
        <taxon>Paralvinella</taxon>
    </lineage>
</organism>
<evidence type="ECO:0000256" key="8">
    <source>
        <dbReference type="ARBA" id="ARBA00023180"/>
    </source>
</evidence>
<name>A0AAD9NFW5_9ANNE</name>
<evidence type="ECO:0000256" key="5">
    <source>
        <dbReference type="ARBA" id="ARBA00022989"/>
    </source>
</evidence>
<keyword evidence="4 10" id="KW-0732">Signal</keyword>
<evidence type="ECO:0000256" key="1">
    <source>
        <dbReference type="ARBA" id="ARBA00004614"/>
    </source>
</evidence>
<comment type="similarity">
    <text evidence="2">Belongs to the TMEM59 family.</text>
</comment>
<evidence type="ECO:0000313" key="11">
    <source>
        <dbReference type="EMBL" id="KAK2168550.1"/>
    </source>
</evidence>
<keyword evidence="5 9" id="KW-1133">Transmembrane helix</keyword>
<feature type="transmembrane region" description="Helical" evidence="9">
    <location>
        <begin position="256"/>
        <end position="274"/>
    </location>
</feature>
<keyword evidence="3 9" id="KW-0812">Transmembrane</keyword>
<gene>
    <name evidence="11" type="ORF">LSH36_16g12036</name>
</gene>
<comment type="caution">
    <text evidence="11">The sequence shown here is derived from an EMBL/GenBank/DDBJ whole genome shotgun (WGS) entry which is preliminary data.</text>
</comment>
<keyword evidence="6" id="KW-0333">Golgi apparatus</keyword>
<dbReference type="Pfam" id="PF12280">
    <property type="entry name" value="BSMAP"/>
    <property type="match status" value="1"/>
</dbReference>
<evidence type="ECO:0008006" key="13">
    <source>
        <dbReference type="Google" id="ProtNLM"/>
    </source>
</evidence>
<dbReference type="AlphaFoldDB" id="A0AAD9NFW5"/>
<feature type="chain" id="PRO_5042261493" description="Transmembrane protein 59" evidence="10">
    <location>
        <begin position="27"/>
        <end position="334"/>
    </location>
</feature>